<sequence>MADKQGHAHGIQLQRQKRQGRENTQIIANATSVTLNRLSTSQSAAAPLTIAAVHPSCQKWGLIRSSSAKNVKAQRKPHHVAGRTLRPRQSNKGIYQRRSTPRITATRGWSENNTSRPSRAGVSDGCDCWEGSADGEKALEDENGGGESFEVAERVRYDLSTLRERDWGCGRGAWREVGGVGLVFEEEDASLLS</sequence>
<feature type="region of interest" description="Disordered" evidence="1">
    <location>
        <begin position="1"/>
        <end position="23"/>
    </location>
</feature>
<dbReference type="AlphaFoldDB" id="F0UPT7"/>
<proteinExistence type="predicted"/>
<evidence type="ECO:0000313" key="2">
    <source>
        <dbReference type="EMBL" id="EGC47832.1"/>
    </source>
</evidence>
<evidence type="ECO:0000256" key="1">
    <source>
        <dbReference type="SAM" id="MobiDB-lite"/>
    </source>
</evidence>
<accession>F0UPT7</accession>
<protein>
    <submittedName>
        <fullName evidence="2">Predicted protein</fullName>
    </submittedName>
</protein>
<organism evidence="3">
    <name type="scientific">Ajellomyces capsulatus (strain H88)</name>
    <name type="common">Darling's disease fungus</name>
    <name type="synonym">Histoplasma capsulatum</name>
    <dbReference type="NCBI Taxonomy" id="544711"/>
    <lineage>
        <taxon>Eukaryota</taxon>
        <taxon>Fungi</taxon>
        <taxon>Dikarya</taxon>
        <taxon>Ascomycota</taxon>
        <taxon>Pezizomycotina</taxon>
        <taxon>Eurotiomycetes</taxon>
        <taxon>Eurotiomycetidae</taxon>
        <taxon>Onygenales</taxon>
        <taxon>Ajellomycetaceae</taxon>
        <taxon>Histoplasma</taxon>
    </lineage>
</organism>
<dbReference type="HOGENOM" id="CLU_121493_0_0_1"/>
<evidence type="ECO:0000313" key="3">
    <source>
        <dbReference type="Proteomes" id="UP000008142"/>
    </source>
</evidence>
<gene>
    <name evidence="2" type="ORF">HCEG_07047</name>
</gene>
<dbReference type="EMBL" id="DS990640">
    <property type="protein sequence ID" value="EGC47832.1"/>
    <property type="molecule type" value="Genomic_DNA"/>
</dbReference>
<name>F0UPT7_AJEC8</name>
<reference evidence="3" key="1">
    <citation type="submission" date="2008-07" db="EMBL/GenBank/DDBJ databases">
        <title>Annotation of Ajellomyces capsulatus strain H88.</title>
        <authorList>
            <person name="Champion M."/>
            <person name="Cuomo C."/>
            <person name="Ma L.-J."/>
            <person name="Henn M.R."/>
            <person name="Sil A."/>
            <person name="Goldman B."/>
            <person name="Young S.K."/>
            <person name="Kodira C.D."/>
            <person name="Zeng Q."/>
            <person name="Koehrsen M."/>
            <person name="Alvarado L."/>
            <person name="Berlin A."/>
            <person name="Borenstein D."/>
            <person name="Chen Z."/>
            <person name="Engels R."/>
            <person name="Freedman E."/>
            <person name="Gellesch M."/>
            <person name="Goldberg J."/>
            <person name="Griggs A."/>
            <person name="Gujja S."/>
            <person name="Heiman D."/>
            <person name="Hepburn T."/>
            <person name="Howarth C."/>
            <person name="Jen D."/>
            <person name="Larson L."/>
            <person name="Lewis B."/>
            <person name="Mehta T."/>
            <person name="Park D."/>
            <person name="Pearson M."/>
            <person name="Roberts A."/>
            <person name="Saif S."/>
            <person name="Shea T."/>
            <person name="Shenoy N."/>
            <person name="Sisk P."/>
            <person name="Stolte C."/>
            <person name="Sykes S."/>
            <person name="Walk T."/>
            <person name="White J."/>
            <person name="Yandava C."/>
            <person name="Klein B."/>
            <person name="McEwen J.G."/>
            <person name="Puccia R."/>
            <person name="Goldman G.H."/>
            <person name="Felipe M.S."/>
            <person name="Nino-Vega G."/>
            <person name="San-Blas G."/>
            <person name="Taylor J."/>
            <person name="Mendoza L."/>
            <person name="Galagan J."/>
            <person name="Nusbaum C."/>
            <person name="Birren B."/>
        </authorList>
    </citation>
    <scope>NUCLEOTIDE SEQUENCE [LARGE SCALE GENOMIC DNA]</scope>
    <source>
        <strain evidence="3">H88</strain>
    </source>
</reference>
<dbReference type="Proteomes" id="UP000008142">
    <property type="component" value="Unassembled WGS sequence"/>
</dbReference>
<dbReference type="OrthoDB" id="4540807at2759"/>